<evidence type="ECO:0000313" key="2">
    <source>
        <dbReference type="EMBL" id="KCZ71193.1"/>
    </source>
</evidence>
<dbReference type="PROSITE" id="PS51186">
    <property type="entry name" value="GNAT"/>
    <property type="match status" value="1"/>
</dbReference>
<reference evidence="2 3" key="1">
    <citation type="journal article" date="2013" name="Nature">
        <title>Anaerobic oxidation of methane coupled to nitrate reduction in a novel archaeal lineage.</title>
        <authorList>
            <person name="Haroon M.F."/>
            <person name="Hu S."/>
            <person name="Shi Y."/>
            <person name="Imelfort M."/>
            <person name="Keller J."/>
            <person name="Hugenholtz P."/>
            <person name="Yuan Z."/>
            <person name="Tyson G.W."/>
        </authorList>
    </citation>
    <scope>NUCLEOTIDE SEQUENCE [LARGE SCALE GENOMIC DNA]</scope>
    <source>
        <strain evidence="2 3">ANME-2d</strain>
    </source>
</reference>
<protein>
    <submittedName>
        <fullName evidence="2">Acetyltransferase</fullName>
    </submittedName>
</protein>
<comment type="caution">
    <text evidence="2">The sequence shown here is derived from an EMBL/GenBank/DDBJ whole genome shotgun (WGS) entry which is preliminary data.</text>
</comment>
<dbReference type="Proteomes" id="UP000027153">
    <property type="component" value="Unassembled WGS sequence"/>
</dbReference>
<dbReference type="RefSeq" id="WP_048093442.1">
    <property type="nucleotide sequence ID" value="NZ_JMIY01000007.1"/>
</dbReference>
<sequence>MVLIRPFKERDNSAMLDIEKLCPQGNERYAIGVDKSPNAIARYELYDNWNILVAEEEGVVAGWIGWTIKHNPIQRESYVYLVEVMIHPEFRRKGIATKLVMEAEKNAQGSGSGYIYCFIFGPNYASKTLFKELGYSNIGNFKSYALPVYKRANIAQKFKIERINRTDVPDAVSLINAYYAKRTHFVPYTPESFESYVNRIPAYGLENFWVVKDDGKIVACAGLWDCSVLQRMYFAKVPFAWKVMKKVFGFLNLFSRMPKIPAEEEFFKVYYVTDHAFEPNSSDAMLNLIGCFNNILFDARWDFFVILLDPGDTLSQIIKKCNYSPFLS</sequence>
<keyword evidence="3" id="KW-1185">Reference proteome</keyword>
<keyword evidence="2" id="KW-0808">Transferase</keyword>
<dbReference type="CDD" id="cd04301">
    <property type="entry name" value="NAT_SF"/>
    <property type="match status" value="1"/>
</dbReference>
<dbReference type="AlphaFoldDB" id="A0A062V3I9"/>
<dbReference type="Pfam" id="PF00583">
    <property type="entry name" value="Acetyltransf_1"/>
    <property type="match status" value="1"/>
</dbReference>
<dbReference type="PANTHER" id="PTHR43072">
    <property type="entry name" value="N-ACETYLTRANSFERASE"/>
    <property type="match status" value="1"/>
</dbReference>
<dbReference type="OrthoDB" id="299799at2157"/>
<feature type="domain" description="N-acetyltransferase" evidence="1">
    <location>
        <begin position="2"/>
        <end position="155"/>
    </location>
</feature>
<name>A0A062V3I9_9EURY</name>
<dbReference type="EMBL" id="JMIY01000007">
    <property type="protein sequence ID" value="KCZ71193.1"/>
    <property type="molecule type" value="Genomic_DNA"/>
</dbReference>
<dbReference type="SUPFAM" id="SSF55729">
    <property type="entry name" value="Acyl-CoA N-acyltransferases (Nat)"/>
    <property type="match status" value="2"/>
</dbReference>
<organism evidence="2 3">
    <name type="scientific">Candidatus Methanoperedens nitratireducens</name>
    <dbReference type="NCBI Taxonomy" id="1392998"/>
    <lineage>
        <taxon>Archaea</taxon>
        <taxon>Methanobacteriati</taxon>
        <taxon>Methanobacteriota</taxon>
        <taxon>Stenosarchaea group</taxon>
        <taxon>Methanomicrobia</taxon>
        <taxon>Methanosarcinales</taxon>
        <taxon>ANME-2 cluster</taxon>
        <taxon>Candidatus Methanoperedentaceae</taxon>
        <taxon>Candidatus Methanoperedens</taxon>
    </lineage>
</organism>
<dbReference type="PANTHER" id="PTHR43072:SF60">
    <property type="entry name" value="L-2,4-DIAMINOBUTYRIC ACID ACETYLTRANSFERASE"/>
    <property type="match status" value="1"/>
</dbReference>
<accession>A0A062V3I9</accession>
<dbReference type="InterPro" id="IPR016181">
    <property type="entry name" value="Acyl_CoA_acyltransferase"/>
</dbReference>
<evidence type="ECO:0000313" key="3">
    <source>
        <dbReference type="Proteomes" id="UP000027153"/>
    </source>
</evidence>
<evidence type="ECO:0000259" key="1">
    <source>
        <dbReference type="PROSITE" id="PS51186"/>
    </source>
</evidence>
<dbReference type="GO" id="GO:0016747">
    <property type="term" value="F:acyltransferase activity, transferring groups other than amino-acyl groups"/>
    <property type="evidence" value="ECO:0007669"/>
    <property type="project" value="InterPro"/>
</dbReference>
<proteinExistence type="predicted"/>
<dbReference type="Gene3D" id="3.40.630.30">
    <property type="match status" value="2"/>
</dbReference>
<dbReference type="InterPro" id="IPR000182">
    <property type="entry name" value="GNAT_dom"/>
</dbReference>
<gene>
    <name evidence="2" type="ORF">ANME2D_03227</name>
</gene>